<reference evidence="12 13" key="1">
    <citation type="journal article" date="2018" name="Nat. Ecol. Evol.">
        <title>Pezizomycetes genomes reveal the molecular basis of ectomycorrhizal truffle lifestyle.</title>
        <authorList>
            <person name="Murat C."/>
            <person name="Payen T."/>
            <person name="Noel B."/>
            <person name="Kuo A."/>
            <person name="Morin E."/>
            <person name="Chen J."/>
            <person name="Kohler A."/>
            <person name="Krizsan K."/>
            <person name="Balestrini R."/>
            <person name="Da Silva C."/>
            <person name="Montanini B."/>
            <person name="Hainaut M."/>
            <person name="Levati E."/>
            <person name="Barry K.W."/>
            <person name="Belfiori B."/>
            <person name="Cichocki N."/>
            <person name="Clum A."/>
            <person name="Dockter R.B."/>
            <person name="Fauchery L."/>
            <person name="Guy J."/>
            <person name="Iotti M."/>
            <person name="Le Tacon F."/>
            <person name="Lindquist E.A."/>
            <person name="Lipzen A."/>
            <person name="Malagnac F."/>
            <person name="Mello A."/>
            <person name="Molinier V."/>
            <person name="Miyauchi S."/>
            <person name="Poulain J."/>
            <person name="Riccioni C."/>
            <person name="Rubini A."/>
            <person name="Sitrit Y."/>
            <person name="Splivallo R."/>
            <person name="Traeger S."/>
            <person name="Wang M."/>
            <person name="Zifcakova L."/>
            <person name="Wipf D."/>
            <person name="Zambonelli A."/>
            <person name="Paolocci F."/>
            <person name="Nowrousian M."/>
            <person name="Ottonello S."/>
            <person name="Baldrian P."/>
            <person name="Spatafora J.W."/>
            <person name="Henrissat B."/>
            <person name="Nagy L.G."/>
            <person name="Aury J.M."/>
            <person name="Wincker P."/>
            <person name="Grigoriev I.V."/>
            <person name="Bonfante P."/>
            <person name="Martin F.M."/>
        </authorList>
    </citation>
    <scope>NUCLEOTIDE SEQUENCE [LARGE SCALE GENOMIC DNA]</scope>
    <source>
        <strain evidence="12 13">ATCC MYA-4762</strain>
    </source>
</reference>
<evidence type="ECO:0000256" key="2">
    <source>
        <dbReference type="ARBA" id="ARBA00022679"/>
    </source>
</evidence>
<dbReference type="InterPro" id="IPR047544">
    <property type="entry name" value="RING-HC_RBR_RNF216"/>
</dbReference>
<dbReference type="InterPro" id="IPR047546">
    <property type="entry name" value="Rcat_RBR_RNF216"/>
</dbReference>
<evidence type="ECO:0000259" key="10">
    <source>
        <dbReference type="PROSITE" id="PS51140"/>
    </source>
</evidence>
<dbReference type="PANTHER" id="PTHR22770">
    <property type="entry name" value="UBIQUITIN CONJUGATING ENZYME 7 INTERACTING PROTEIN-RELATED"/>
    <property type="match status" value="1"/>
</dbReference>
<gene>
    <name evidence="12" type="ORF">L211DRAFT_623077</name>
</gene>
<dbReference type="STRING" id="1051890.A0A3N4LFX8"/>
<keyword evidence="4" id="KW-0677">Repeat</keyword>
<keyword evidence="3" id="KW-0479">Metal-binding</keyword>
<sequence>MEALREMFQTFPEHTLRQALENADSVEDAANILLEMGQPAEVDIPSDENTPPPGDSPHQFEDLMDVEDESGDNEVQAVSDLPQKEDEGAKVLGLDDCVVLIVSVFPDVCTDYVKKQYEDNIAAQGDNIVNSILNSLIELGPKRPLAEVSNPRKRKRSIDGLEQSKFEAVDRELLDGYKPIARRLLQREFSLCPVTYIDRVLLQNRFLAQSYAVIKSVYDDPKPPFERLKNPRKLDNDSDTLTRVYCELVEELKYAKKKANLQRNNAQLEADEKLAETLNIEEHEENGMMIECQCCYGESPFSGMTQCNEGHLFCLDCARRNAENEVGRGRYRLLCMAGCKSEFPRREVLRFLDEKLILALEKNEQEEVLRMADLKDLTKCPFCDYAAICAPIDEDKEFRCGNPDCLEISCRHCQQKSHIPQTCEEVSKDGKLSVRHKLEEAMTEALVRTCKKCNNKFIKESGCNKMSCSRCHTLQCYVCSETIKGYDHFNDPSRGGSKTNKCPLFDNTDERHDEEVEKAAKKVMEQLKEENPHVTDEDLEIKLSEAVKNKKATTPWPRGPRMAPGGDMAMLAFLPPRLNPPAIPPIQHPIPPAQPVFPPVLPPAPPDVMVAREAQLKAFRETGHDTRQQRRQRQLNK</sequence>
<comment type="pathway">
    <text evidence="1">Protein modification; protein ubiquitination.</text>
</comment>
<evidence type="ECO:0000313" key="13">
    <source>
        <dbReference type="Proteomes" id="UP000267821"/>
    </source>
</evidence>
<keyword evidence="6" id="KW-0833">Ubl conjugation pathway</keyword>
<dbReference type="CDD" id="cd14279">
    <property type="entry name" value="CUE"/>
    <property type="match status" value="1"/>
</dbReference>
<dbReference type="EMBL" id="ML121587">
    <property type="protein sequence ID" value="RPB19591.1"/>
    <property type="molecule type" value="Genomic_DNA"/>
</dbReference>
<dbReference type="CDD" id="cd20339">
    <property type="entry name" value="BRcat_RBR_RNF216"/>
    <property type="match status" value="1"/>
</dbReference>
<dbReference type="SUPFAM" id="SSF57850">
    <property type="entry name" value="RING/U-box"/>
    <property type="match status" value="1"/>
</dbReference>
<dbReference type="PROSITE" id="PS51873">
    <property type="entry name" value="TRIAD"/>
    <property type="match status" value="1"/>
</dbReference>
<name>A0A3N4LFX8_9PEZI</name>
<evidence type="ECO:0000256" key="8">
    <source>
        <dbReference type="SAM" id="Coils"/>
    </source>
</evidence>
<feature type="compositionally biased region" description="Basic and acidic residues" evidence="9">
    <location>
        <begin position="617"/>
        <end position="628"/>
    </location>
</feature>
<evidence type="ECO:0000256" key="6">
    <source>
        <dbReference type="ARBA" id="ARBA00022786"/>
    </source>
</evidence>
<keyword evidence="2" id="KW-0808">Transferase</keyword>
<accession>A0A3N4LFX8</accession>
<keyword evidence="7" id="KW-0862">Zinc</keyword>
<feature type="region of interest" description="Disordered" evidence="9">
    <location>
        <begin position="617"/>
        <end position="637"/>
    </location>
</feature>
<dbReference type="GO" id="GO:0016740">
    <property type="term" value="F:transferase activity"/>
    <property type="evidence" value="ECO:0007669"/>
    <property type="project" value="UniProtKB-KW"/>
</dbReference>
<dbReference type="InterPro" id="IPR047545">
    <property type="entry name" value="BRcat_RBR_RNF216"/>
</dbReference>
<evidence type="ECO:0000256" key="5">
    <source>
        <dbReference type="ARBA" id="ARBA00022771"/>
    </source>
</evidence>
<dbReference type="PROSITE" id="PS51140">
    <property type="entry name" value="CUE"/>
    <property type="match status" value="1"/>
</dbReference>
<feature type="region of interest" description="Disordered" evidence="9">
    <location>
        <begin position="36"/>
        <end position="61"/>
    </location>
</feature>
<evidence type="ECO:0000256" key="4">
    <source>
        <dbReference type="ARBA" id="ARBA00022737"/>
    </source>
</evidence>
<dbReference type="AlphaFoldDB" id="A0A3N4LFX8"/>
<dbReference type="Gene3D" id="1.20.120.1750">
    <property type="match status" value="1"/>
</dbReference>
<dbReference type="Proteomes" id="UP000267821">
    <property type="component" value="Unassembled WGS sequence"/>
</dbReference>
<dbReference type="GO" id="GO:0043130">
    <property type="term" value="F:ubiquitin binding"/>
    <property type="evidence" value="ECO:0007669"/>
    <property type="project" value="InterPro"/>
</dbReference>
<feature type="coiled-coil region" evidence="8">
    <location>
        <begin position="249"/>
        <end position="281"/>
    </location>
</feature>
<dbReference type="InterPro" id="IPR003892">
    <property type="entry name" value="CUE"/>
</dbReference>
<dbReference type="Pfam" id="PF26200">
    <property type="entry name" value="Rcat_RNF216"/>
    <property type="match status" value="1"/>
</dbReference>
<evidence type="ECO:0000313" key="12">
    <source>
        <dbReference type="EMBL" id="RPB19591.1"/>
    </source>
</evidence>
<protein>
    <recommendedName>
        <fullName evidence="14">RING-type domain-containing protein</fullName>
    </recommendedName>
</protein>
<dbReference type="CDD" id="cd16630">
    <property type="entry name" value="RING-HC_RBR_RNF216"/>
    <property type="match status" value="1"/>
</dbReference>
<evidence type="ECO:0000256" key="9">
    <source>
        <dbReference type="SAM" id="MobiDB-lite"/>
    </source>
</evidence>
<dbReference type="GO" id="GO:0008270">
    <property type="term" value="F:zinc ion binding"/>
    <property type="evidence" value="ECO:0007669"/>
    <property type="project" value="UniProtKB-KW"/>
</dbReference>
<evidence type="ECO:0000256" key="3">
    <source>
        <dbReference type="ARBA" id="ARBA00022723"/>
    </source>
</evidence>
<keyword evidence="8" id="KW-0175">Coiled coil</keyword>
<dbReference type="OrthoDB" id="10009520at2759"/>
<dbReference type="InterPro" id="IPR051628">
    <property type="entry name" value="LUBAC_E3_Ligases"/>
</dbReference>
<evidence type="ECO:0000256" key="1">
    <source>
        <dbReference type="ARBA" id="ARBA00004906"/>
    </source>
</evidence>
<evidence type="ECO:0000259" key="11">
    <source>
        <dbReference type="PROSITE" id="PS51873"/>
    </source>
</evidence>
<keyword evidence="13" id="KW-1185">Reference proteome</keyword>
<proteinExistence type="predicted"/>
<dbReference type="CDD" id="cd20353">
    <property type="entry name" value="Rcat_RBR_RNF216"/>
    <property type="match status" value="1"/>
</dbReference>
<feature type="domain" description="CUE" evidence="10">
    <location>
        <begin position="1"/>
        <end position="38"/>
    </location>
</feature>
<organism evidence="12 13">
    <name type="scientific">Terfezia boudieri ATCC MYA-4762</name>
    <dbReference type="NCBI Taxonomy" id="1051890"/>
    <lineage>
        <taxon>Eukaryota</taxon>
        <taxon>Fungi</taxon>
        <taxon>Dikarya</taxon>
        <taxon>Ascomycota</taxon>
        <taxon>Pezizomycotina</taxon>
        <taxon>Pezizomycetes</taxon>
        <taxon>Pezizales</taxon>
        <taxon>Pezizaceae</taxon>
        <taxon>Terfezia</taxon>
    </lineage>
</organism>
<feature type="domain" description="RING-type" evidence="11">
    <location>
        <begin position="288"/>
        <end position="502"/>
    </location>
</feature>
<dbReference type="PANTHER" id="PTHR22770:SF47">
    <property type="entry name" value="E3 UBIQUITIN-PROTEIN LIGASE RNF216"/>
    <property type="match status" value="1"/>
</dbReference>
<dbReference type="Pfam" id="PF26191">
    <property type="entry name" value="RING-HC_RBR_RNF216"/>
    <property type="match status" value="1"/>
</dbReference>
<dbReference type="InParanoid" id="A0A3N4LFX8"/>
<dbReference type="InterPro" id="IPR044066">
    <property type="entry name" value="TRIAD_supradom"/>
</dbReference>
<evidence type="ECO:0008006" key="14">
    <source>
        <dbReference type="Google" id="ProtNLM"/>
    </source>
</evidence>
<evidence type="ECO:0000256" key="7">
    <source>
        <dbReference type="ARBA" id="ARBA00022833"/>
    </source>
</evidence>
<keyword evidence="5" id="KW-0863">Zinc-finger</keyword>